<accession>A0A8H7DHP6</accession>
<evidence type="ECO:0000313" key="3">
    <source>
        <dbReference type="Proteomes" id="UP000620124"/>
    </source>
</evidence>
<comment type="caution">
    <text evidence="2">The sequence shown here is derived from an EMBL/GenBank/DDBJ whole genome shotgun (WGS) entry which is preliminary data.</text>
</comment>
<feature type="region of interest" description="Disordered" evidence="1">
    <location>
        <begin position="350"/>
        <end position="388"/>
    </location>
</feature>
<keyword evidence="3" id="KW-1185">Reference proteome</keyword>
<evidence type="ECO:0000256" key="1">
    <source>
        <dbReference type="SAM" id="MobiDB-lite"/>
    </source>
</evidence>
<name>A0A8H7DHP6_9AGAR</name>
<organism evidence="2 3">
    <name type="scientific">Mycena venus</name>
    <dbReference type="NCBI Taxonomy" id="2733690"/>
    <lineage>
        <taxon>Eukaryota</taxon>
        <taxon>Fungi</taxon>
        <taxon>Dikarya</taxon>
        <taxon>Basidiomycota</taxon>
        <taxon>Agaricomycotina</taxon>
        <taxon>Agaricomycetes</taxon>
        <taxon>Agaricomycetidae</taxon>
        <taxon>Agaricales</taxon>
        <taxon>Marasmiineae</taxon>
        <taxon>Mycenaceae</taxon>
        <taxon>Mycena</taxon>
    </lineage>
</organism>
<feature type="compositionally biased region" description="Polar residues" evidence="1">
    <location>
        <begin position="1"/>
        <end position="19"/>
    </location>
</feature>
<feature type="compositionally biased region" description="Basic and acidic residues" evidence="1">
    <location>
        <begin position="569"/>
        <end position="585"/>
    </location>
</feature>
<proteinExistence type="predicted"/>
<dbReference type="AlphaFoldDB" id="A0A8H7DHP6"/>
<dbReference type="Proteomes" id="UP000620124">
    <property type="component" value="Unassembled WGS sequence"/>
</dbReference>
<reference evidence="2" key="1">
    <citation type="submission" date="2020-05" db="EMBL/GenBank/DDBJ databases">
        <title>Mycena genomes resolve the evolution of fungal bioluminescence.</title>
        <authorList>
            <person name="Tsai I.J."/>
        </authorList>
    </citation>
    <scope>NUCLEOTIDE SEQUENCE</scope>
    <source>
        <strain evidence="2">CCC161011</strain>
    </source>
</reference>
<dbReference type="OrthoDB" id="3058977at2759"/>
<protein>
    <submittedName>
        <fullName evidence="2">Uncharacterized protein</fullName>
    </submittedName>
</protein>
<dbReference type="EMBL" id="JACAZI010000001">
    <property type="protein sequence ID" value="KAF7372628.1"/>
    <property type="molecule type" value="Genomic_DNA"/>
</dbReference>
<feature type="region of interest" description="Disordered" evidence="1">
    <location>
        <begin position="1"/>
        <end position="28"/>
    </location>
</feature>
<evidence type="ECO:0000313" key="2">
    <source>
        <dbReference type="EMBL" id="KAF7372628.1"/>
    </source>
</evidence>
<sequence>MPKEPTLSTHAAHNTSRPVQQPRKHSAATQATRTLLVEKRNEQALALEADLEKHYAEQEQLIETLVLKYGRTEEYIRKVVCNGVKYGSRRAVNTKNMIAHEYCNKARDEGDPSNVLDVQGPLSGEEYLRIKESLTEEELTRLRDQLAQHRDMKQHGPRATNKACQQDAVQTCNRVGEVLRNLHQRTGVSGIALFTRADDPTAPNVVDSDNMREFFQRTFKMSIYDLLHKMEQWSCTRDRNDEDANTLDAVRSQISEMANDGLRKIKNNKKLDMEWSNYRLKVVHELGVELAGWPDQVEIRPPSKIPADDARRIRDLMRMGKIQWVTLTRSQREEVAEEIEELCATGALPRRKPRCDKGEPCGSRAKKSTTADGVEDEGPGALAPAAQTSTAAQLPNAVQTNMTQVPVQTTDAGAAAAPGMSAPASSAGSQVPAMAGISPSPWVAVPATGASFPASSATLGAAAQPTSANSSITPSQLAFGSNFEYDFNFNYGPYLDDPSFAQQLVADDLTLRLNTSNRDEEDWGFNCHGATGAAGNDLYTDIRLDNIGFDMAAYGGTAPLAHPSLFPPWKKEGAADNEANRDTQPKPKKRKKATPEATQA</sequence>
<feature type="region of interest" description="Disordered" evidence="1">
    <location>
        <begin position="564"/>
        <end position="600"/>
    </location>
</feature>
<gene>
    <name evidence="2" type="ORF">MVEN_00125900</name>
</gene>